<evidence type="ECO:0008006" key="3">
    <source>
        <dbReference type="Google" id="ProtNLM"/>
    </source>
</evidence>
<accession>A0ABQ5CHU6</accession>
<gene>
    <name evidence="1" type="ORF">Tco_0906936</name>
</gene>
<proteinExistence type="predicted"/>
<comment type="caution">
    <text evidence="1">The sequence shown here is derived from an EMBL/GenBank/DDBJ whole genome shotgun (WGS) entry which is preliminary data.</text>
</comment>
<dbReference type="CDD" id="cd09272">
    <property type="entry name" value="RNase_HI_RT_Ty1"/>
    <property type="match status" value="1"/>
</dbReference>
<reference evidence="1" key="2">
    <citation type="submission" date="2022-01" db="EMBL/GenBank/DDBJ databases">
        <authorList>
            <person name="Yamashiro T."/>
            <person name="Shiraishi A."/>
            <person name="Satake H."/>
            <person name="Nakayama K."/>
        </authorList>
    </citation>
    <scope>NUCLEOTIDE SEQUENCE</scope>
</reference>
<organism evidence="1 2">
    <name type="scientific">Tanacetum coccineum</name>
    <dbReference type="NCBI Taxonomy" id="301880"/>
    <lineage>
        <taxon>Eukaryota</taxon>
        <taxon>Viridiplantae</taxon>
        <taxon>Streptophyta</taxon>
        <taxon>Embryophyta</taxon>
        <taxon>Tracheophyta</taxon>
        <taxon>Spermatophyta</taxon>
        <taxon>Magnoliopsida</taxon>
        <taxon>eudicotyledons</taxon>
        <taxon>Gunneridae</taxon>
        <taxon>Pentapetalae</taxon>
        <taxon>asterids</taxon>
        <taxon>campanulids</taxon>
        <taxon>Asterales</taxon>
        <taxon>Asteraceae</taxon>
        <taxon>Asteroideae</taxon>
        <taxon>Anthemideae</taxon>
        <taxon>Anthemidinae</taxon>
        <taxon>Tanacetum</taxon>
    </lineage>
</organism>
<evidence type="ECO:0000313" key="1">
    <source>
        <dbReference type="EMBL" id="GJT26661.1"/>
    </source>
</evidence>
<keyword evidence="2" id="KW-1185">Reference proteome</keyword>
<sequence>MRSQLTDYGLKFNKIPLYCDNKSAIALCCNNVQHSRSKYIDVRYHFTKEQVENRVVELYFVKTEYQLADIFTKALPRERFNFLIEKLGMESMSPETLKRLAEEEEEPTAKGVGLRVADSHTGNHPEDDFMPLETIQRLCSVFGRRSHLGFEGETSEPKGRPPSRRGGLTKEQLTQFVQDFNIPRDVKTILPKKSQTIFDAPLGYVGLYSHHFSLSNLRLPIPSFIRKVLNYFKVHISRFNPLEIDFRSFMMQEIDGEFKFLPEGCIDDNQGSPSSESVNNEALVIDAKPLTSLHPSNFVEDVADSDDASAGDNKNPLLGTSLPPLLEAAAQASKVAGKASDPLDVDSDADIHEFPSAKELKDSADCHWVVAHVTPPSWKEHLRQISIKQLYDIHDRAYMRQVILDNVLNSRTRELISALHKATALYDVIRARKLEKDKAYSMLERKCNEALLDLNKNPLVADMRTEIETLQGRVDGFHSEYTRLRERERERERLKLSEIQLLQKMDALKQGRASVVAKVVPDAATKLIRSDEMGMLVKASIIYGRCVAFKEVVKLKEPFVMEKMVGYHPSSKQE</sequence>
<protein>
    <recommendedName>
        <fullName evidence="3">Retrotransposon protein, putative, unclassified</fullName>
    </recommendedName>
</protein>
<dbReference type="Proteomes" id="UP001151760">
    <property type="component" value="Unassembled WGS sequence"/>
</dbReference>
<evidence type="ECO:0000313" key="2">
    <source>
        <dbReference type="Proteomes" id="UP001151760"/>
    </source>
</evidence>
<dbReference type="PANTHER" id="PTHR31099">
    <property type="entry name" value="OS06G0165300 PROTEIN"/>
    <property type="match status" value="1"/>
</dbReference>
<dbReference type="PANTHER" id="PTHR31099:SF41">
    <property type="entry name" value="TRANSPOSASE (PUTATIVE), GYPSY TYPE-RELATED"/>
    <property type="match status" value="1"/>
</dbReference>
<reference evidence="1" key="1">
    <citation type="journal article" date="2022" name="Int. J. Mol. Sci.">
        <title>Draft Genome of Tanacetum Coccineum: Genomic Comparison of Closely Related Tanacetum-Family Plants.</title>
        <authorList>
            <person name="Yamashiro T."/>
            <person name="Shiraishi A."/>
            <person name="Nakayama K."/>
            <person name="Satake H."/>
        </authorList>
    </citation>
    <scope>NUCLEOTIDE SEQUENCE</scope>
</reference>
<name>A0ABQ5CHU6_9ASTR</name>
<dbReference type="EMBL" id="BQNB010014312">
    <property type="protein sequence ID" value="GJT26661.1"/>
    <property type="molecule type" value="Genomic_DNA"/>
</dbReference>